<dbReference type="InterPro" id="IPR020422">
    <property type="entry name" value="TYR_PHOSPHATASE_DUAL_dom"/>
</dbReference>
<keyword evidence="4" id="KW-0904">Protein phosphatase</keyword>
<reference evidence="8 9" key="1">
    <citation type="submission" date="2024-03" db="EMBL/GenBank/DDBJ databases">
        <title>Aureococcus anophagefferens CCMP1851 and Kratosvirus quantuckense: Draft genome of a second virus-susceptible host strain in the model system.</title>
        <authorList>
            <person name="Chase E."/>
            <person name="Truchon A.R."/>
            <person name="Schepens W."/>
            <person name="Wilhelm S.W."/>
        </authorList>
    </citation>
    <scope>NUCLEOTIDE SEQUENCE [LARGE SCALE GENOMIC DNA]</scope>
    <source>
        <strain evidence="8 9">CCMP1851</strain>
    </source>
</reference>
<dbReference type="SMART" id="SM00195">
    <property type="entry name" value="DSPc"/>
    <property type="match status" value="1"/>
</dbReference>
<name>A0ABR1G6B7_AURAN</name>
<feature type="region of interest" description="Disordered" evidence="5">
    <location>
        <begin position="157"/>
        <end position="327"/>
    </location>
</feature>
<feature type="compositionally biased region" description="Low complexity" evidence="5">
    <location>
        <begin position="290"/>
        <end position="313"/>
    </location>
</feature>
<comment type="similarity">
    <text evidence="1">Belongs to the protein-tyrosine phosphatase family. Non-receptor class dual specificity subfamily.</text>
</comment>
<feature type="compositionally biased region" description="Low complexity" evidence="5">
    <location>
        <begin position="161"/>
        <end position="219"/>
    </location>
</feature>
<gene>
    <name evidence="8" type="ORF">SO694_00164018</name>
</gene>
<dbReference type="InterPro" id="IPR000340">
    <property type="entry name" value="Dual-sp_phosphatase_cat-dom"/>
</dbReference>
<dbReference type="SUPFAM" id="SSF52799">
    <property type="entry name" value="(Phosphotyrosine protein) phosphatases II"/>
    <property type="match status" value="1"/>
</dbReference>
<dbReference type="CDD" id="cd14498">
    <property type="entry name" value="DSP"/>
    <property type="match status" value="1"/>
</dbReference>
<keyword evidence="9" id="KW-1185">Reference proteome</keyword>
<evidence type="ECO:0000256" key="3">
    <source>
        <dbReference type="ARBA" id="ARBA00022801"/>
    </source>
</evidence>
<sequence length="327" mass="34249">MGPARIGDLRLYLGDRHDAKDRSLLRSLKITAVLNCTPPRDESSTGCPNFFEKEPAMRYRRVPIFDTQAEDASGHFDGACDFIASRLHHGGVLVHCNRGVSRSATFVVAHLMTSAGLSVDGALDLVRETRPSAAPNDAFLAQLRALEARLDAARAADAKRTGAAPAPAPASCRRRPAAPSARQRAASGSGGARAARARGSGGARATRTGGSGSARAARTGGPGGARGRPARSRRRGPAGASGAAIGPAAGPPPGAKRPPSAPRGPGPRSDLPQSSRRRRAVEVAERTSERALLARGAATWRGRAPWRRPATAAARRRARWSRRACRS</sequence>
<dbReference type="InterPro" id="IPR029021">
    <property type="entry name" value="Prot-tyrosine_phosphatase-like"/>
</dbReference>
<feature type="compositionally biased region" description="Low complexity" evidence="5">
    <location>
        <begin position="237"/>
        <end position="248"/>
    </location>
</feature>
<comment type="caution">
    <text evidence="8">The sequence shown here is derived from an EMBL/GenBank/DDBJ whole genome shotgun (WGS) entry which is preliminary data.</text>
</comment>
<feature type="compositionally biased region" description="Basic residues" evidence="5">
    <location>
        <begin position="314"/>
        <end position="327"/>
    </location>
</feature>
<accession>A0ABR1G6B7</accession>
<keyword evidence="3" id="KW-0378">Hydrolase</keyword>
<evidence type="ECO:0000259" key="7">
    <source>
        <dbReference type="PROSITE" id="PS50056"/>
    </source>
</evidence>
<dbReference type="InterPro" id="IPR016130">
    <property type="entry name" value="Tyr_Pase_AS"/>
</dbReference>
<feature type="compositionally biased region" description="Pro residues" evidence="5">
    <location>
        <begin position="249"/>
        <end position="265"/>
    </location>
</feature>
<evidence type="ECO:0000256" key="1">
    <source>
        <dbReference type="ARBA" id="ARBA00008601"/>
    </source>
</evidence>
<feature type="domain" description="Tyrosine specific protein phosphatases" evidence="7">
    <location>
        <begin position="74"/>
        <end position="133"/>
    </location>
</feature>
<dbReference type="PROSITE" id="PS50054">
    <property type="entry name" value="TYR_PHOSPHATASE_DUAL"/>
    <property type="match status" value="1"/>
</dbReference>
<dbReference type="Pfam" id="PF00782">
    <property type="entry name" value="DSPc"/>
    <property type="match status" value="1"/>
</dbReference>
<dbReference type="Proteomes" id="UP001363151">
    <property type="component" value="Unassembled WGS sequence"/>
</dbReference>
<protein>
    <recommendedName>
        <fullName evidence="2">protein-tyrosine-phosphatase</fullName>
        <ecNumber evidence="2">3.1.3.48</ecNumber>
    </recommendedName>
</protein>
<evidence type="ECO:0000313" key="9">
    <source>
        <dbReference type="Proteomes" id="UP001363151"/>
    </source>
</evidence>
<dbReference type="InterPro" id="IPR000387">
    <property type="entry name" value="Tyr_Pase_dom"/>
</dbReference>
<dbReference type="Gene3D" id="3.90.190.10">
    <property type="entry name" value="Protein tyrosine phosphatase superfamily"/>
    <property type="match status" value="1"/>
</dbReference>
<dbReference type="PANTHER" id="PTHR10159">
    <property type="entry name" value="DUAL SPECIFICITY PROTEIN PHOSPHATASE"/>
    <property type="match status" value="1"/>
</dbReference>
<organism evidence="8 9">
    <name type="scientific">Aureococcus anophagefferens</name>
    <name type="common">Harmful bloom alga</name>
    <dbReference type="NCBI Taxonomy" id="44056"/>
    <lineage>
        <taxon>Eukaryota</taxon>
        <taxon>Sar</taxon>
        <taxon>Stramenopiles</taxon>
        <taxon>Ochrophyta</taxon>
        <taxon>Pelagophyceae</taxon>
        <taxon>Pelagomonadales</taxon>
        <taxon>Pelagomonadaceae</taxon>
        <taxon>Aureococcus</taxon>
    </lineage>
</organism>
<evidence type="ECO:0000256" key="5">
    <source>
        <dbReference type="SAM" id="MobiDB-lite"/>
    </source>
</evidence>
<feature type="compositionally biased region" description="Basic and acidic residues" evidence="5">
    <location>
        <begin position="280"/>
        <end position="289"/>
    </location>
</feature>
<evidence type="ECO:0000259" key="6">
    <source>
        <dbReference type="PROSITE" id="PS50054"/>
    </source>
</evidence>
<dbReference type="EMBL" id="JBBJCI010000088">
    <property type="protein sequence ID" value="KAK7248634.1"/>
    <property type="molecule type" value="Genomic_DNA"/>
</dbReference>
<dbReference type="PANTHER" id="PTHR10159:SF519">
    <property type="entry name" value="DUAL SPECIFICITY PROTEIN PHOSPHATASE MPK3"/>
    <property type="match status" value="1"/>
</dbReference>
<evidence type="ECO:0000256" key="4">
    <source>
        <dbReference type="ARBA" id="ARBA00022912"/>
    </source>
</evidence>
<evidence type="ECO:0000313" key="8">
    <source>
        <dbReference type="EMBL" id="KAK7248634.1"/>
    </source>
</evidence>
<dbReference type="PROSITE" id="PS00383">
    <property type="entry name" value="TYR_PHOSPHATASE_1"/>
    <property type="match status" value="1"/>
</dbReference>
<feature type="domain" description="Tyrosine-protein phosphatase" evidence="6">
    <location>
        <begin position="2"/>
        <end position="152"/>
    </location>
</feature>
<evidence type="ECO:0000256" key="2">
    <source>
        <dbReference type="ARBA" id="ARBA00013064"/>
    </source>
</evidence>
<dbReference type="PROSITE" id="PS50056">
    <property type="entry name" value="TYR_PHOSPHATASE_2"/>
    <property type="match status" value="1"/>
</dbReference>
<dbReference type="EC" id="3.1.3.48" evidence="2"/>
<proteinExistence type="inferred from homology"/>